<dbReference type="InterPro" id="IPR052909">
    <property type="entry name" value="Transposase_6_like"/>
</dbReference>
<proteinExistence type="predicted"/>
<feature type="domain" description="Insertion element IS402-like" evidence="1">
    <location>
        <begin position="141"/>
        <end position="212"/>
    </location>
</feature>
<reference evidence="2" key="1">
    <citation type="journal article" date="2014" name="Int. J. Syst. Evol. Microbiol.">
        <title>Complete genome sequence of Corynebacterium casei LMG S-19264T (=DSM 44701T), isolated from a smear-ripened cheese.</title>
        <authorList>
            <consortium name="US DOE Joint Genome Institute (JGI-PGF)"/>
            <person name="Walter F."/>
            <person name="Albersmeier A."/>
            <person name="Kalinowski J."/>
            <person name="Ruckert C."/>
        </authorList>
    </citation>
    <scope>NUCLEOTIDE SEQUENCE</scope>
    <source>
        <strain evidence="2">CGMCC 4.7110</strain>
    </source>
</reference>
<evidence type="ECO:0000259" key="1">
    <source>
        <dbReference type="Pfam" id="PF13340"/>
    </source>
</evidence>
<gene>
    <name evidence="2" type="ORF">GCM10011578_082050</name>
</gene>
<protein>
    <recommendedName>
        <fullName evidence="1">Insertion element IS402-like domain-containing protein</fullName>
    </recommendedName>
</protein>
<name>A0A918CW84_9ACTN</name>
<keyword evidence="3" id="KW-1185">Reference proteome</keyword>
<sequence length="249" mass="27838">MGKQRERVTAFENSLREREAAVARATVELARIRDLDQTVKEAALRQLAEDVRDAMAQLAMGREVLAEQEKAHRAATAVSDLVLMARAGLLQGLAADRMSEVIHLLDITVRPLGEVRKRSGVSCKVTEWHVRTGTPVPAEVTESVWPAVEELTTTHFQRRQFARGTVDVRTQVNGILCRLRTGCLWAELPARYGPWALAKDRQNTWFKKGFWPVLVNHLNLLGDSVPIRREPFVPSFEVLVGVTGGLSRT</sequence>
<comment type="caution">
    <text evidence="2">The sequence shown here is derived from an EMBL/GenBank/DDBJ whole genome shotgun (WGS) entry which is preliminary data.</text>
</comment>
<dbReference type="PANTHER" id="PTHR46637:SF1">
    <property type="entry name" value="BLL5188 PROTEIN"/>
    <property type="match status" value="1"/>
</dbReference>
<dbReference type="PANTHER" id="PTHR46637">
    <property type="entry name" value="TIS1421-TRANSPOSASE PROTEIN A"/>
    <property type="match status" value="1"/>
</dbReference>
<dbReference type="InterPro" id="IPR025161">
    <property type="entry name" value="IS402-like_dom"/>
</dbReference>
<evidence type="ECO:0000313" key="2">
    <source>
        <dbReference type="EMBL" id="GGN37621.1"/>
    </source>
</evidence>
<dbReference type="EMBL" id="BMML01000026">
    <property type="protein sequence ID" value="GGN37621.1"/>
    <property type="molecule type" value="Genomic_DNA"/>
</dbReference>
<dbReference type="AlphaFoldDB" id="A0A918CW84"/>
<organism evidence="2 3">
    <name type="scientific">Streptomyces fuscichromogenes</name>
    <dbReference type="NCBI Taxonomy" id="1324013"/>
    <lineage>
        <taxon>Bacteria</taxon>
        <taxon>Bacillati</taxon>
        <taxon>Actinomycetota</taxon>
        <taxon>Actinomycetes</taxon>
        <taxon>Kitasatosporales</taxon>
        <taxon>Streptomycetaceae</taxon>
        <taxon>Streptomyces</taxon>
    </lineage>
</organism>
<accession>A0A918CW84</accession>
<dbReference type="Proteomes" id="UP000653411">
    <property type="component" value="Unassembled WGS sequence"/>
</dbReference>
<evidence type="ECO:0000313" key="3">
    <source>
        <dbReference type="Proteomes" id="UP000653411"/>
    </source>
</evidence>
<dbReference type="Pfam" id="PF13340">
    <property type="entry name" value="DUF4096"/>
    <property type="match status" value="1"/>
</dbReference>
<reference evidence="2" key="2">
    <citation type="submission" date="2020-09" db="EMBL/GenBank/DDBJ databases">
        <authorList>
            <person name="Sun Q."/>
            <person name="Zhou Y."/>
        </authorList>
    </citation>
    <scope>NUCLEOTIDE SEQUENCE</scope>
    <source>
        <strain evidence="2">CGMCC 4.7110</strain>
    </source>
</reference>